<dbReference type="Proteomes" id="UP000433309">
    <property type="component" value="Unassembled WGS sequence"/>
</dbReference>
<evidence type="ECO:0000313" key="4">
    <source>
        <dbReference type="Proteomes" id="UP000433309"/>
    </source>
</evidence>
<organism evidence="3 4">
    <name type="scientific">Duganella guangzhouensis</name>
    <dbReference type="NCBI Taxonomy" id="2666084"/>
    <lineage>
        <taxon>Bacteria</taxon>
        <taxon>Pseudomonadati</taxon>
        <taxon>Pseudomonadota</taxon>
        <taxon>Betaproteobacteria</taxon>
        <taxon>Burkholderiales</taxon>
        <taxon>Oxalobacteraceae</taxon>
        <taxon>Telluria group</taxon>
        <taxon>Duganella</taxon>
    </lineage>
</organism>
<evidence type="ECO:0000259" key="2">
    <source>
        <dbReference type="Pfam" id="PF07589"/>
    </source>
</evidence>
<feature type="region of interest" description="Disordered" evidence="1">
    <location>
        <begin position="1"/>
        <end position="20"/>
    </location>
</feature>
<keyword evidence="4" id="KW-1185">Reference proteome</keyword>
<evidence type="ECO:0000313" key="3">
    <source>
        <dbReference type="EMBL" id="MRW89131.1"/>
    </source>
</evidence>
<name>A0A6I2KU09_9BURK</name>
<dbReference type="NCBIfam" id="NF038126">
    <property type="entry name" value="PEP_CTERM_FxDxF"/>
    <property type="match status" value="1"/>
</dbReference>
<gene>
    <name evidence="3" type="ORF">GJ699_03965</name>
</gene>
<feature type="domain" description="Ice-binding protein C-terminal" evidence="2">
    <location>
        <begin position="41"/>
        <end position="65"/>
    </location>
</feature>
<accession>A0A6I2KU09</accession>
<dbReference type="InterPro" id="IPR013424">
    <property type="entry name" value="Ice-binding_C"/>
</dbReference>
<dbReference type="NCBIfam" id="TIGR02595">
    <property type="entry name" value="PEP_CTERM"/>
    <property type="match status" value="1"/>
</dbReference>
<comment type="caution">
    <text evidence="3">The sequence shown here is derived from an EMBL/GenBank/DDBJ whole genome shotgun (WGS) entry which is preliminary data.</text>
</comment>
<evidence type="ECO:0000256" key="1">
    <source>
        <dbReference type="SAM" id="MobiDB-lite"/>
    </source>
</evidence>
<dbReference type="AlphaFoldDB" id="A0A6I2KU09"/>
<dbReference type="EMBL" id="WKJK01000002">
    <property type="protein sequence ID" value="MRW89131.1"/>
    <property type="molecule type" value="Genomic_DNA"/>
</dbReference>
<dbReference type="Pfam" id="PF07589">
    <property type="entry name" value="PEP-CTERM"/>
    <property type="match status" value="1"/>
</dbReference>
<protein>
    <submittedName>
        <fullName evidence="3">PEPxxWA-CTERM sorting domain-containing protein</fullName>
    </submittedName>
</protein>
<sequence length="68" mass="7080">MHASVTGTAASLVTGSSGNTRSLVLPAFDAYAKVTYNYVSAVPEPETYAMLLAGLGLVGMMARRRKSA</sequence>
<reference evidence="3 4" key="1">
    <citation type="submission" date="2019-11" db="EMBL/GenBank/DDBJ databases">
        <title>Novel species isolated from a subtropical stream in China.</title>
        <authorList>
            <person name="Lu H."/>
        </authorList>
    </citation>
    <scope>NUCLEOTIDE SEQUENCE [LARGE SCALE GENOMIC DNA]</scope>
    <source>
        <strain evidence="3 4">FT80W</strain>
    </source>
</reference>
<proteinExistence type="predicted"/>
<dbReference type="NCBIfam" id="NF035944">
    <property type="entry name" value="PEPxxWA-CTERM"/>
    <property type="match status" value="1"/>
</dbReference>